<evidence type="ECO:0000256" key="6">
    <source>
        <dbReference type="ARBA" id="ARBA00023163"/>
    </source>
</evidence>
<evidence type="ECO:0000256" key="8">
    <source>
        <dbReference type="ARBA" id="ARBA00030117"/>
    </source>
</evidence>
<evidence type="ECO:0000313" key="12">
    <source>
        <dbReference type="Proteomes" id="UP000054363"/>
    </source>
</evidence>
<dbReference type="EMBL" id="JPER01000003">
    <property type="protein sequence ID" value="KFZ30957.1"/>
    <property type="molecule type" value="Genomic_DNA"/>
</dbReference>
<evidence type="ECO:0000256" key="5">
    <source>
        <dbReference type="ARBA" id="ARBA00023015"/>
    </source>
</evidence>
<keyword evidence="4" id="KW-1005">Bacterial flagellum biogenesis</keyword>
<feature type="compositionally biased region" description="Polar residues" evidence="9">
    <location>
        <begin position="45"/>
        <end position="54"/>
    </location>
</feature>
<proteinExistence type="inferred from homology"/>
<evidence type="ECO:0000256" key="2">
    <source>
        <dbReference type="ARBA" id="ARBA00017823"/>
    </source>
</evidence>
<dbReference type="GO" id="GO:0044781">
    <property type="term" value="P:bacterial-type flagellum organization"/>
    <property type="evidence" value="ECO:0007669"/>
    <property type="project" value="UniProtKB-KW"/>
</dbReference>
<dbReference type="STRING" id="435908.IDSA_07760"/>
<dbReference type="SUPFAM" id="SSF101498">
    <property type="entry name" value="Anti-sigma factor FlgM"/>
    <property type="match status" value="1"/>
</dbReference>
<dbReference type="InterPro" id="IPR007412">
    <property type="entry name" value="FlgM"/>
</dbReference>
<feature type="domain" description="Anti-sigma-28 factor FlgM C-terminal" evidence="10">
    <location>
        <begin position="47"/>
        <end position="86"/>
    </location>
</feature>
<comment type="similarity">
    <text evidence="1">Belongs to the FlgM family.</text>
</comment>
<keyword evidence="5" id="KW-0805">Transcription regulation</keyword>
<sequence length="98" mass="10626">MKVNGFQPPNSVSQTEQNRSSQATRNTSAADKSKATGAQGDVVTHFSQLPQDASQDIDMARVEELREAIRDGRLSMNTENIAESLLRSMTDGLTGEAE</sequence>
<dbReference type="GO" id="GO:0045892">
    <property type="term" value="P:negative regulation of DNA-templated transcription"/>
    <property type="evidence" value="ECO:0007669"/>
    <property type="project" value="InterPro"/>
</dbReference>
<dbReference type="Pfam" id="PF04316">
    <property type="entry name" value="FlgM"/>
    <property type="match status" value="1"/>
</dbReference>
<name>A0A094IV18_9GAMM</name>
<keyword evidence="12" id="KW-1185">Reference proteome</keyword>
<dbReference type="Proteomes" id="UP000054363">
    <property type="component" value="Unassembled WGS sequence"/>
</dbReference>
<dbReference type="InterPro" id="IPR031316">
    <property type="entry name" value="FlgM_C"/>
</dbReference>
<evidence type="ECO:0000256" key="3">
    <source>
        <dbReference type="ARBA" id="ARBA00022491"/>
    </source>
</evidence>
<evidence type="ECO:0000259" key="10">
    <source>
        <dbReference type="Pfam" id="PF04316"/>
    </source>
</evidence>
<gene>
    <name evidence="11" type="ORF">IDSA_07760</name>
</gene>
<evidence type="ECO:0000256" key="7">
    <source>
        <dbReference type="ARBA" id="ARBA00024739"/>
    </source>
</evidence>
<reference evidence="11 12" key="1">
    <citation type="submission" date="2014-06" db="EMBL/GenBank/DDBJ databases">
        <title>The draft genome sequence of Idiomarina salinarum ISL-52.</title>
        <authorList>
            <person name="Du J."/>
            <person name="Shao Z."/>
        </authorList>
    </citation>
    <scope>NUCLEOTIDE SEQUENCE [LARGE SCALE GENOMIC DNA]</scope>
    <source>
        <strain evidence="11 12">ISL-52</strain>
    </source>
</reference>
<dbReference type="NCBIfam" id="TIGR03824">
    <property type="entry name" value="FlgM_jcvi"/>
    <property type="match status" value="1"/>
</dbReference>
<dbReference type="AlphaFoldDB" id="A0A094IV18"/>
<protein>
    <recommendedName>
        <fullName evidence="2">Negative regulator of flagellin synthesis</fullName>
    </recommendedName>
    <alternativeName>
        <fullName evidence="8">Anti-sigma-28 factor</fullName>
    </alternativeName>
</protein>
<feature type="compositionally biased region" description="Polar residues" evidence="9">
    <location>
        <begin position="7"/>
        <end position="30"/>
    </location>
</feature>
<accession>A0A094IV18</accession>
<evidence type="ECO:0000256" key="1">
    <source>
        <dbReference type="ARBA" id="ARBA00005322"/>
    </source>
</evidence>
<dbReference type="eggNOG" id="COG2747">
    <property type="taxonomic scope" value="Bacteria"/>
</dbReference>
<comment type="caution">
    <text evidence="11">The sequence shown here is derived from an EMBL/GenBank/DDBJ whole genome shotgun (WGS) entry which is preliminary data.</text>
</comment>
<organism evidence="11 12">
    <name type="scientific">Pseudidiomarina salinarum</name>
    <dbReference type="NCBI Taxonomy" id="435908"/>
    <lineage>
        <taxon>Bacteria</taxon>
        <taxon>Pseudomonadati</taxon>
        <taxon>Pseudomonadota</taxon>
        <taxon>Gammaproteobacteria</taxon>
        <taxon>Alteromonadales</taxon>
        <taxon>Idiomarinaceae</taxon>
        <taxon>Pseudidiomarina</taxon>
    </lineage>
</organism>
<evidence type="ECO:0000256" key="9">
    <source>
        <dbReference type="SAM" id="MobiDB-lite"/>
    </source>
</evidence>
<dbReference type="RefSeq" id="WP_034775548.1">
    <property type="nucleotide sequence ID" value="NZ_JPER01000003.1"/>
</dbReference>
<keyword evidence="3" id="KW-0678">Repressor</keyword>
<comment type="function">
    <text evidence="7">Responsible for the coupling of flagellin expression to flagellar assembly by preventing expression of the flagellin genes when a component of the middle class of proteins is defective. It negatively regulates flagellar genes by inhibiting the activity of FliA by directly binding to FliA.</text>
</comment>
<dbReference type="InterPro" id="IPR035890">
    <property type="entry name" value="Anti-sigma-28_factor_FlgM_sf"/>
</dbReference>
<evidence type="ECO:0000313" key="11">
    <source>
        <dbReference type="EMBL" id="KFZ30957.1"/>
    </source>
</evidence>
<keyword evidence="6" id="KW-0804">Transcription</keyword>
<evidence type="ECO:0000256" key="4">
    <source>
        <dbReference type="ARBA" id="ARBA00022795"/>
    </source>
</evidence>
<feature type="region of interest" description="Disordered" evidence="9">
    <location>
        <begin position="1"/>
        <end position="58"/>
    </location>
</feature>